<name>A0ABV6QRA6_9ACTN</name>
<proteinExistence type="predicted"/>
<keyword evidence="4" id="KW-1185">Reference proteome</keyword>
<evidence type="ECO:0000313" key="3">
    <source>
        <dbReference type="EMBL" id="MFC0627155.1"/>
    </source>
</evidence>
<evidence type="ECO:0000313" key="4">
    <source>
        <dbReference type="Proteomes" id="UP001589890"/>
    </source>
</evidence>
<dbReference type="RefSeq" id="WP_380051500.1">
    <property type="nucleotide sequence ID" value="NZ_JBHLTC010000030.1"/>
</dbReference>
<protein>
    <recommendedName>
        <fullName evidence="5">Serine/threonine protein kinase</fullName>
    </recommendedName>
</protein>
<comment type="caution">
    <text evidence="3">The sequence shown here is derived from an EMBL/GenBank/DDBJ whole genome shotgun (WGS) entry which is preliminary data.</text>
</comment>
<dbReference type="EMBL" id="JBHLTC010000030">
    <property type="protein sequence ID" value="MFC0627155.1"/>
    <property type="molecule type" value="Genomic_DNA"/>
</dbReference>
<dbReference type="Proteomes" id="UP001589890">
    <property type="component" value="Unassembled WGS sequence"/>
</dbReference>
<evidence type="ECO:0000256" key="1">
    <source>
        <dbReference type="SAM" id="MobiDB-lite"/>
    </source>
</evidence>
<keyword evidence="2" id="KW-0472">Membrane</keyword>
<evidence type="ECO:0000256" key="2">
    <source>
        <dbReference type="SAM" id="Phobius"/>
    </source>
</evidence>
<keyword evidence="2" id="KW-1133">Transmembrane helix</keyword>
<reference evidence="3 4" key="1">
    <citation type="submission" date="2024-09" db="EMBL/GenBank/DDBJ databases">
        <authorList>
            <person name="Sun Q."/>
            <person name="Mori K."/>
        </authorList>
    </citation>
    <scope>NUCLEOTIDE SEQUENCE [LARGE SCALE GENOMIC DNA]</scope>
    <source>
        <strain evidence="3 4">CGMCC 1.15906</strain>
    </source>
</reference>
<feature type="transmembrane region" description="Helical" evidence="2">
    <location>
        <begin position="39"/>
        <end position="61"/>
    </location>
</feature>
<evidence type="ECO:0008006" key="5">
    <source>
        <dbReference type="Google" id="ProtNLM"/>
    </source>
</evidence>
<organism evidence="3 4">
    <name type="scientific">Kribbella deserti</name>
    <dbReference type="NCBI Taxonomy" id="1926257"/>
    <lineage>
        <taxon>Bacteria</taxon>
        <taxon>Bacillati</taxon>
        <taxon>Actinomycetota</taxon>
        <taxon>Actinomycetes</taxon>
        <taxon>Propionibacteriales</taxon>
        <taxon>Kribbellaceae</taxon>
        <taxon>Kribbella</taxon>
    </lineage>
</organism>
<feature type="compositionally biased region" description="Low complexity" evidence="1">
    <location>
        <begin position="73"/>
        <end position="96"/>
    </location>
</feature>
<accession>A0ABV6QRA6</accession>
<feature type="region of interest" description="Disordered" evidence="1">
    <location>
        <begin position="61"/>
        <end position="96"/>
    </location>
</feature>
<gene>
    <name evidence="3" type="ORF">ACFFGN_23980</name>
</gene>
<sequence length="347" mass="35733">MSPDIRELFDSAADDSGRDDLDASALVRRGRRKVRTRQAVAAAGAAAVLVAAVVGASQLTLPRSGGPVPPAHTPTTPVPGTSSAPSSSSAGPTSGTGAAVLRKLTYAEGVRRCKVRMAAEYGDERATPNPSEPIDPGTGLQFGMYVTDLLRMKLSDGSEAYCSVPGPTTPKYDAGGGSGPRGVCGDLSWLNLADWKFAVQNDGQGGFAAALISPDRKAVLLCDQDGSGATREKSTAFPDAYVCMVYGPASGQPAGSAPNGVVGCAIDGTPIRFLGAVKAGRQFWGGGGIATNGAVRYALFAGTRQLAETSVTDGIYALRVWLPKATEPTEVRAYDATGKVIDSYQPF</sequence>
<keyword evidence="2" id="KW-0812">Transmembrane</keyword>